<dbReference type="InterPro" id="IPR006195">
    <property type="entry name" value="aa-tRNA-synth_II"/>
</dbReference>
<feature type="domain" description="Aminoacyl-transfer RNA synthetases class-II family profile" evidence="10">
    <location>
        <begin position="122"/>
        <end position="425"/>
    </location>
</feature>
<keyword evidence="7 9" id="KW-0648">Protein biosynthesis</keyword>
<feature type="binding site" evidence="9">
    <location>
        <position position="155"/>
    </location>
    <ligand>
        <name>L-aspartate</name>
        <dbReference type="ChEBI" id="CHEBI:29991"/>
    </ligand>
</feature>
<comment type="subunit">
    <text evidence="9">Homodimer.</text>
</comment>
<dbReference type="STRING" id="281090.Lxx01320"/>
<dbReference type="Pfam" id="PF01336">
    <property type="entry name" value="tRNA_anti-codon"/>
    <property type="match status" value="1"/>
</dbReference>
<feature type="binding site" evidence="9">
    <location>
        <begin position="396"/>
        <end position="399"/>
    </location>
    <ligand>
        <name>ATP</name>
        <dbReference type="ChEBI" id="CHEBI:30616"/>
    </ligand>
</feature>
<comment type="subcellular location">
    <subcellularLocation>
        <location evidence="1 9">Cytoplasm</location>
    </subcellularLocation>
</comment>
<evidence type="ECO:0000256" key="3">
    <source>
        <dbReference type="ARBA" id="ARBA00022490"/>
    </source>
</evidence>
<dbReference type="HOGENOM" id="CLU_004553_2_1_11"/>
<accession>Q6AHD6</accession>
<dbReference type="AlphaFoldDB" id="Q6AHD6"/>
<evidence type="ECO:0000256" key="5">
    <source>
        <dbReference type="ARBA" id="ARBA00022741"/>
    </source>
</evidence>
<dbReference type="GO" id="GO:0003723">
    <property type="term" value="F:RNA binding"/>
    <property type="evidence" value="ECO:0007669"/>
    <property type="project" value="TreeGrafter"/>
</dbReference>
<dbReference type="GO" id="GO:0017101">
    <property type="term" value="C:aminoacyl-tRNA synthetase multienzyme complex"/>
    <property type="evidence" value="ECO:0007669"/>
    <property type="project" value="TreeGrafter"/>
</dbReference>
<evidence type="ECO:0000256" key="9">
    <source>
        <dbReference type="HAMAP-Rule" id="MF_02075"/>
    </source>
</evidence>
<comment type="catalytic activity">
    <reaction evidence="9">
        <text>tRNA(Asp) + L-aspartate + ATP = L-aspartyl-tRNA(Asp) + AMP + diphosphate</text>
        <dbReference type="Rhea" id="RHEA:19649"/>
        <dbReference type="Rhea" id="RHEA-COMP:9660"/>
        <dbReference type="Rhea" id="RHEA-COMP:9678"/>
        <dbReference type="ChEBI" id="CHEBI:29991"/>
        <dbReference type="ChEBI" id="CHEBI:30616"/>
        <dbReference type="ChEBI" id="CHEBI:33019"/>
        <dbReference type="ChEBI" id="CHEBI:78442"/>
        <dbReference type="ChEBI" id="CHEBI:78516"/>
        <dbReference type="ChEBI" id="CHEBI:456215"/>
        <dbReference type="EC" id="6.1.1.12"/>
    </reaction>
</comment>
<reference evidence="11 12" key="1">
    <citation type="journal article" date="2004" name="Mol. Plant Microbe Interact.">
        <title>The genome sequence of the Gram-positive sugarcane pathogen Leifsonia xyli subsp. xyli.</title>
        <authorList>
            <person name="Monteiro-Vitorello C.B."/>
            <person name="Camargo L.E.A."/>
            <person name="Van Sluys M.A."/>
            <person name="Kitajima J.P."/>
            <person name="Truffi D."/>
            <person name="do Amaral A.M."/>
            <person name="Harakava R."/>
            <person name="de Oliveira J.C.F."/>
            <person name="Wood D."/>
            <person name="de Oliveira M.C."/>
            <person name="Miyaki C.Y."/>
            <person name="Takita M.A."/>
            <person name="da Silva A.C.R."/>
            <person name="Furlan L.R."/>
            <person name="Carraro D.M."/>
            <person name="Camarotte G."/>
            <person name="Almeida N.F. Jr."/>
            <person name="Carrer H."/>
            <person name="Coutinho L.L."/>
            <person name="El-Dorry H.A."/>
            <person name="Ferro M.I.T."/>
            <person name="Gagliardi P.R."/>
            <person name="Giglioti E."/>
            <person name="Goldman M.H.S."/>
            <person name="Goldman G.H."/>
            <person name="Kimura E.T."/>
            <person name="Ferro E.S."/>
            <person name="Kuramae E.E."/>
            <person name="Lemos E.G.M."/>
            <person name="Lemos M.V.F."/>
            <person name="Mauro S.M.Z."/>
            <person name="Machado M.A."/>
            <person name="Marino C.L."/>
            <person name="Menck C.F."/>
            <person name="Nunes L.R."/>
            <person name="Oliveira R.C."/>
            <person name="Pereira G.G."/>
            <person name="Siqueira W."/>
            <person name="de Souza A.A."/>
            <person name="Tsai S.M."/>
            <person name="Zanca A.S."/>
            <person name="Simpson A.J.G."/>
            <person name="Brumbley S.M."/>
            <person name="Setubal J.C."/>
        </authorList>
    </citation>
    <scope>NUCLEOTIDE SEQUENCE [LARGE SCALE GENOMIC DNA]</scope>
    <source>
        <strain evidence="11 12">CTCB07</strain>
    </source>
</reference>
<dbReference type="NCBIfam" id="NF003483">
    <property type="entry name" value="PRK05159.1"/>
    <property type="match status" value="1"/>
</dbReference>
<evidence type="ECO:0000256" key="2">
    <source>
        <dbReference type="ARBA" id="ARBA00005312"/>
    </source>
</evidence>
<evidence type="ECO:0000256" key="4">
    <source>
        <dbReference type="ARBA" id="ARBA00022598"/>
    </source>
</evidence>
<evidence type="ECO:0000256" key="8">
    <source>
        <dbReference type="ARBA" id="ARBA00023146"/>
    </source>
</evidence>
<evidence type="ECO:0000256" key="7">
    <source>
        <dbReference type="ARBA" id="ARBA00022917"/>
    </source>
</evidence>
<keyword evidence="4 9" id="KW-0436">Ligase</keyword>
<dbReference type="HAMAP" id="MF_02075">
    <property type="entry name" value="Asp_tRNA_synth_type2"/>
    <property type="match status" value="1"/>
</dbReference>
<dbReference type="GO" id="GO:0005524">
    <property type="term" value="F:ATP binding"/>
    <property type="evidence" value="ECO:0007669"/>
    <property type="project" value="UniProtKB-UniRule"/>
</dbReference>
<organism evidence="11 12">
    <name type="scientific">Leifsonia xyli subsp. xyli (strain CTCB07)</name>
    <dbReference type="NCBI Taxonomy" id="281090"/>
    <lineage>
        <taxon>Bacteria</taxon>
        <taxon>Bacillati</taxon>
        <taxon>Actinomycetota</taxon>
        <taxon>Actinomycetes</taxon>
        <taxon>Micrococcales</taxon>
        <taxon>Microbacteriaceae</taxon>
        <taxon>Leifsonia</taxon>
    </lineage>
</organism>
<dbReference type="SUPFAM" id="SSF50249">
    <property type="entry name" value="Nucleic acid-binding proteins"/>
    <property type="match status" value="1"/>
</dbReference>
<evidence type="ECO:0000313" key="11">
    <source>
        <dbReference type="EMBL" id="AAT88209.1"/>
    </source>
</evidence>
<dbReference type="KEGG" id="lxx:Lxx01320"/>
<evidence type="ECO:0000256" key="1">
    <source>
        <dbReference type="ARBA" id="ARBA00004496"/>
    </source>
</evidence>
<feature type="binding site" evidence="9">
    <location>
        <position position="348"/>
    </location>
    <ligand>
        <name>ATP</name>
        <dbReference type="ChEBI" id="CHEBI:30616"/>
    </ligand>
</feature>
<comment type="function">
    <text evidence="9">Catalyzes the attachment of L-aspartate to tRNA(Asp) in a two-step reaction: L-aspartate is first activated by ATP to form Asp-AMP and then transferred to the acceptor end of tRNA(Asp).</text>
</comment>
<name>Q6AHD6_LEIXX</name>
<evidence type="ECO:0000313" key="12">
    <source>
        <dbReference type="Proteomes" id="UP000001306"/>
    </source>
</evidence>
<evidence type="ECO:0000256" key="6">
    <source>
        <dbReference type="ARBA" id="ARBA00022840"/>
    </source>
</evidence>
<dbReference type="InterPro" id="IPR045864">
    <property type="entry name" value="aa-tRNA-synth_II/BPL/LPL"/>
</dbReference>
<dbReference type="Proteomes" id="UP000001306">
    <property type="component" value="Chromosome"/>
</dbReference>
<gene>
    <name evidence="9 11" type="primary">aspS</name>
    <name evidence="11" type="ordered locus">Lxx01320</name>
</gene>
<dbReference type="Gene3D" id="3.30.930.10">
    <property type="entry name" value="Bira Bifunctional Protein, Domain 2"/>
    <property type="match status" value="1"/>
</dbReference>
<keyword evidence="12" id="KW-1185">Reference proteome</keyword>
<comment type="similarity">
    <text evidence="2 9">Belongs to the class-II aminoacyl-tRNA synthetase family. Type 2 subfamily.</text>
</comment>
<dbReference type="GO" id="GO:0005829">
    <property type="term" value="C:cytosol"/>
    <property type="evidence" value="ECO:0007669"/>
    <property type="project" value="TreeGrafter"/>
</dbReference>
<dbReference type="eggNOG" id="COG0017">
    <property type="taxonomic scope" value="Bacteria"/>
</dbReference>
<dbReference type="InterPro" id="IPR004364">
    <property type="entry name" value="Aa-tRNA-synt_II"/>
</dbReference>
<dbReference type="CDD" id="cd04100">
    <property type="entry name" value="Asp_Lys_Asn_RS_N"/>
    <property type="match status" value="1"/>
</dbReference>
<dbReference type="EC" id="6.1.1.12" evidence="9"/>
<dbReference type="PANTHER" id="PTHR43450:SF1">
    <property type="entry name" value="ASPARTATE--TRNA LIGASE, CYTOPLASMIC"/>
    <property type="match status" value="1"/>
</dbReference>
<dbReference type="SUPFAM" id="SSF55681">
    <property type="entry name" value="Class II aaRS and biotin synthetases"/>
    <property type="match status" value="1"/>
</dbReference>
<feature type="region of interest" description="Aspartate" evidence="9">
    <location>
        <begin position="177"/>
        <end position="180"/>
    </location>
</feature>
<protein>
    <recommendedName>
        <fullName evidence="9">Aspartate--tRNA ligase</fullName>
        <ecNumber evidence="9">6.1.1.12</ecNumber>
    </recommendedName>
    <alternativeName>
        <fullName evidence="9">Aspartyl-tRNA synthetase</fullName>
        <shortName evidence="9">AspRS</shortName>
    </alternativeName>
</protein>
<keyword evidence="6 9" id="KW-0067">ATP-binding</keyword>
<feature type="binding site" evidence="9">
    <location>
        <position position="355"/>
    </location>
    <ligand>
        <name>L-aspartate</name>
        <dbReference type="ChEBI" id="CHEBI:29991"/>
    </ligand>
</feature>
<sequence length="425" mass="47861">MSVAGWVETVRDQKKVQFVVLRDESGAVQLVNPRTVNEDGTVAADEPALTVSGLSQGSFVRATGELKHDERVKLGGIEIKLSALDVETAAIPETPIAADSGIDKRMDWRFLDLREPKHNLIFRVQTTFENALRHYWVDNGFIEIHTPKLMASASESRAELFELPYFETTAYLAQSPQIFKQMAQAAGFGKVFEIGPAFRADPSFTSRHATEFTSVDTEISWIESHEDVMKVHEDLLVAGFTAVKEKHGAEIEALFGVEITVPTTPFPRIPLAEAKRIVAERGYEVPRHDDDMDPEGERQISAYVKETFGHEFVFLTDYAASIRPYYHMRHSEDRSITKSYDLIFNGVEISTGAQREHRVETIEQQAREKGLSVEELEDVLAFFRYGVPPHGGFGMGLARVLMLMLHLSNLRETTYLFRGPTRLTP</sequence>
<dbReference type="InterPro" id="IPR004365">
    <property type="entry name" value="NA-bd_OB_tRNA"/>
</dbReference>
<feature type="binding site" evidence="9">
    <location>
        <position position="351"/>
    </location>
    <ligand>
        <name>L-aspartate</name>
        <dbReference type="ChEBI" id="CHEBI:29991"/>
    </ligand>
</feature>
<dbReference type="Pfam" id="PF00152">
    <property type="entry name" value="tRNA-synt_2"/>
    <property type="match status" value="1"/>
</dbReference>
<keyword evidence="5 9" id="KW-0547">Nucleotide-binding</keyword>
<evidence type="ECO:0000259" key="10">
    <source>
        <dbReference type="PROSITE" id="PS50862"/>
    </source>
</evidence>
<keyword evidence="3 9" id="KW-0963">Cytoplasm</keyword>
<dbReference type="InterPro" id="IPR012340">
    <property type="entry name" value="NA-bd_OB-fold"/>
</dbReference>
<dbReference type="GO" id="GO:0004815">
    <property type="term" value="F:aspartate-tRNA ligase activity"/>
    <property type="evidence" value="ECO:0007669"/>
    <property type="project" value="UniProtKB-UniRule"/>
</dbReference>
<dbReference type="EMBL" id="AE016822">
    <property type="protein sequence ID" value="AAT88209.1"/>
    <property type="molecule type" value="Genomic_DNA"/>
</dbReference>
<dbReference type="GO" id="GO:0006422">
    <property type="term" value="P:aspartyl-tRNA aminoacylation"/>
    <property type="evidence" value="ECO:0007669"/>
    <property type="project" value="UniProtKB-UniRule"/>
</dbReference>
<feature type="binding site" evidence="9">
    <location>
        <position position="199"/>
    </location>
    <ligand>
        <name>L-aspartate</name>
        <dbReference type="ChEBI" id="CHEBI:29991"/>
    </ligand>
</feature>
<dbReference type="Gene3D" id="2.40.50.140">
    <property type="entry name" value="Nucleic acid-binding proteins"/>
    <property type="match status" value="1"/>
</dbReference>
<dbReference type="InterPro" id="IPR002312">
    <property type="entry name" value="Asp/Asn-tRNA-synth_IIb"/>
</dbReference>
<comment type="caution">
    <text evidence="9">Lacks conserved residue(s) required for the propagation of feature annotation.</text>
</comment>
<dbReference type="PANTHER" id="PTHR43450">
    <property type="entry name" value="ASPARTYL-TRNA SYNTHETASE"/>
    <property type="match status" value="1"/>
</dbReference>
<dbReference type="PROSITE" id="PS50862">
    <property type="entry name" value="AA_TRNA_LIGASE_II"/>
    <property type="match status" value="1"/>
</dbReference>
<proteinExistence type="inferred from homology"/>
<dbReference type="InterPro" id="IPR004523">
    <property type="entry name" value="Asp-tRNA_synthase_2"/>
</dbReference>
<keyword evidence="8 9" id="KW-0030">Aminoacyl-tRNA synthetase</keyword>
<dbReference type="PRINTS" id="PR01042">
    <property type="entry name" value="TRNASYNTHASP"/>
</dbReference>